<keyword evidence="6" id="KW-1185">Reference proteome</keyword>
<dbReference type="SUPFAM" id="SSF46689">
    <property type="entry name" value="Homeodomain-like"/>
    <property type="match status" value="1"/>
</dbReference>
<dbReference type="InterPro" id="IPR050204">
    <property type="entry name" value="AraC_XylS_family_regulators"/>
</dbReference>
<accession>A0A4R3LUP8</accession>
<proteinExistence type="predicted"/>
<dbReference type="Proteomes" id="UP000294664">
    <property type="component" value="Unassembled WGS sequence"/>
</dbReference>
<evidence type="ECO:0000256" key="1">
    <source>
        <dbReference type="ARBA" id="ARBA00023015"/>
    </source>
</evidence>
<dbReference type="GO" id="GO:0003700">
    <property type="term" value="F:DNA-binding transcription factor activity"/>
    <property type="evidence" value="ECO:0007669"/>
    <property type="project" value="InterPro"/>
</dbReference>
<dbReference type="SMART" id="SM00342">
    <property type="entry name" value="HTH_ARAC"/>
    <property type="match status" value="1"/>
</dbReference>
<dbReference type="InterPro" id="IPR009057">
    <property type="entry name" value="Homeodomain-like_sf"/>
</dbReference>
<dbReference type="PANTHER" id="PTHR46796">
    <property type="entry name" value="HTH-TYPE TRANSCRIPTIONAL ACTIVATOR RHAS-RELATED"/>
    <property type="match status" value="1"/>
</dbReference>
<dbReference type="Gene3D" id="1.10.10.60">
    <property type="entry name" value="Homeodomain-like"/>
    <property type="match status" value="1"/>
</dbReference>
<gene>
    <name evidence="5" type="ORF">EDC64_10789</name>
</gene>
<keyword evidence="3" id="KW-0804">Transcription</keyword>
<organism evidence="5 6">
    <name type="scientific">Aquabacter spiritensis</name>
    <dbReference type="NCBI Taxonomy" id="933073"/>
    <lineage>
        <taxon>Bacteria</taxon>
        <taxon>Pseudomonadati</taxon>
        <taxon>Pseudomonadota</taxon>
        <taxon>Alphaproteobacteria</taxon>
        <taxon>Hyphomicrobiales</taxon>
        <taxon>Xanthobacteraceae</taxon>
        <taxon>Aquabacter</taxon>
    </lineage>
</organism>
<keyword evidence="1" id="KW-0805">Transcription regulation</keyword>
<keyword evidence="2 5" id="KW-0238">DNA-binding</keyword>
<dbReference type="EMBL" id="SMAI01000007">
    <property type="protein sequence ID" value="TCT04273.1"/>
    <property type="molecule type" value="Genomic_DNA"/>
</dbReference>
<name>A0A4R3LUP8_9HYPH</name>
<reference evidence="5 6" key="1">
    <citation type="submission" date="2019-03" db="EMBL/GenBank/DDBJ databases">
        <title>Genomic Encyclopedia of Type Strains, Phase IV (KMG-IV): sequencing the most valuable type-strain genomes for metagenomic binning, comparative biology and taxonomic classification.</title>
        <authorList>
            <person name="Goeker M."/>
        </authorList>
    </citation>
    <scope>NUCLEOTIDE SEQUENCE [LARGE SCALE GENOMIC DNA]</scope>
    <source>
        <strain evidence="5 6">DSM 9035</strain>
    </source>
</reference>
<dbReference type="GO" id="GO:0043565">
    <property type="term" value="F:sequence-specific DNA binding"/>
    <property type="evidence" value="ECO:0007669"/>
    <property type="project" value="InterPro"/>
</dbReference>
<evidence type="ECO:0000313" key="6">
    <source>
        <dbReference type="Proteomes" id="UP000294664"/>
    </source>
</evidence>
<dbReference type="AlphaFoldDB" id="A0A4R3LUP8"/>
<evidence type="ECO:0000256" key="3">
    <source>
        <dbReference type="ARBA" id="ARBA00023163"/>
    </source>
</evidence>
<sequence>MIPLLPFGRERAVRFTDAAVISERLTESGAAKLEYIAAKSQPLFEMALSEVRAESFRMVAAANSAMQFSASDFPKGVIIIPLAGSTITRSNGTWIEWGRGQGALYLPPGGSRGESKARLAVAIDVEAGRLQDIARAMAGPDLEEDSPLDLEAPRALGLGRNGVDFECLFQQHFALVNAMGGDPASIERSGLDEMILRAMVMLLAPSLLFQAGSEGRNGVRARVSQICDYIDANLTRKITLTELEKLSGLSARSLQYSFQTVMGRTPTRWIIERRLEVVHQKLLSAQQGETVTSIAGLYFSNMGEFARMYKARYGELPSETIGR</sequence>
<evidence type="ECO:0000256" key="2">
    <source>
        <dbReference type="ARBA" id="ARBA00023125"/>
    </source>
</evidence>
<dbReference type="InterPro" id="IPR018060">
    <property type="entry name" value="HTH_AraC"/>
</dbReference>
<evidence type="ECO:0000313" key="5">
    <source>
        <dbReference type="EMBL" id="TCT04273.1"/>
    </source>
</evidence>
<dbReference type="PANTHER" id="PTHR46796:SF12">
    <property type="entry name" value="HTH-TYPE DNA-BINDING TRANSCRIPTIONAL ACTIVATOR EUTR"/>
    <property type="match status" value="1"/>
</dbReference>
<comment type="caution">
    <text evidence="5">The sequence shown here is derived from an EMBL/GenBank/DDBJ whole genome shotgun (WGS) entry which is preliminary data.</text>
</comment>
<protein>
    <submittedName>
        <fullName evidence="5">AraC-like DNA-binding protein</fullName>
    </submittedName>
</protein>
<dbReference type="PROSITE" id="PS01124">
    <property type="entry name" value="HTH_ARAC_FAMILY_2"/>
    <property type="match status" value="1"/>
</dbReference>
<dbReference type="Pfam" id="PF12833">
    <property type="entry name" value="HTH_18"/>
    <property type="match status" value="1"/>
</dbReference>
<evidence type="ECO:0000259" key="4">
    <source>
        <dbReference type="PROSITE" id="PS01124"/>
    </source>
</evidence>
<feature type="domain" description="HTH araC/xylS-type" evidence="4">
    <location>
        <begin position="224"/>
        <end position="323"/>
    </location>
</feature>